<evidence type="ECO:0000256" key="1">
    <source>
        <dbReference type="ARBA" id="ARBA00007847"/>
    </source>
</evidence>
<dbReference type="Pfam" id="PF01177">
    <property type="entry name" value="Asp_Glu_race"/>
    <property type="match status" value="1"/>
</dbReference>
<dbReference type="AlphaFoldDB" id="A0A2Z2P2J7"/>
<dbReference type="InterPro" id="IPR004380">
    <property type="entry name" value="Asp_race"/>
</dbReference>
<reference evidence="3 4" key="1">
    <citation type="submission" date="2016-12" db="EMBL/GenBank/DDBJ databases">
        <authorList>
            <person name="Song W.-J."/>
            <person name="Kurnit D.M."/>
        </authorList>
    </citation>
    <scope>NUCLEOTIDE SEQUENCE [LARGE SCALE GENOMIC DNA]</scope>
    <source>
        <strain evidence="3 4">IMCC3135</strain>
    </source>
</reference>
<accession>A0A2Z2P2J7</accession>
<keyword evidence="4" id="KW-1185">Reference proteome</keyword>
<dbReference type="PANTHER" id="PTHR21198:SF7">
    <property type="entry name" value="ASPARTATE-GLUTAMATE RACEMASE FAMILY"/>
    <property type="match status" value="1"/>
</dbReference>
<protein>
    <submittedName>
        <fullName evidence="3">Aspartate racemase</fullName>
        <ecNumber evidence="3">5.1.1.13</ecNumber>
    </submittedName>
</protein>
<dbReference type="RefSeq" id="WP_088919026.1">
    <property type="nucleotide sequence ID" value="NZ_CP018632.1"/>
</dbReference>
<dbReference type="OrthoDB" id="9803739at2"/>
<gene>
    <name evidence="3" type="ORF">IMCC3135_19175</name>
</gene>
<dbReference type="NCBIfam" id="TIGR00035">
    <property type="entry name" value="asp_race"/>
    <property type="match status" value="1"/>
</dbReference>
<evidence type="ECO:0000313" key="4">
    <source>
        <dbReference type="Proteomes" id="UP000250079"/>
    </source>
</evidence>
<dbReference type="EMBL" id="CP018632">
    <property type="protein sequence ID" value="ASJ73914.1"/>
    <property type="molecule type" value="Genomic_DNA"/>
</dbReference>
<comment type="similarity">
    <text evidence="1">Belongs to the aspartate/glutamate racemases family.</text>
</comment>
<dbReference type="SUPFAM" id="SSF53681">
    <property type="entry name" value="Aspartate/glutamate racemase"/>
    <property type="match status" value="2"/>
</dbReference>
<dbReference type="Proteomes" id="UP000250079">
    <property type="component" value="Chromosome"/>
</dbReference>
<dbReference type="Gene3D" id="3.40.50.1860">
    <property type="match status" value="2"/>
</dbReference>
<proteinExistence type="inferred from homology"/>
<name>A0A2Z2P2J7_9GAMM</name>
<dbReference type="KEGG" id="gai:IMCC3135_19175"/>
<organism evidence="3 4">
    <name type="scientific">Granulosicoccus antarcticus IMCC3135</name>
    <dbReference type="NCBI Taxonomy" id="1192854"/>
    <lineage>
        <taxon>Bacteria</taxon>
        <taxon>Pseudomonadati</taxon>
        <taxon>Pseudomonadota</taxon>
        <taxon>Gammaproteobacteria</taxon>
        <taxon>Chromatiales</taxon>
        <taxon>Granulosicoccaceae</taxon>
        <taxon>Granulosicoccus</taxon>
    </lineage>
</organism>
<dbReference type="InterPro" id="IPR015942">
    <property type="entry name" value="Asp/Glu/hydantoin_racemase"/>
</dbReference>
<evidence type="ECO:0000256" key="2">
    <source>
        <dbReference type="ARBA" id="ARBA00023235"/>
    </source>
</evidence>
<dbReference type="PANTHER" id="PTHR21198">
    <property type="entry name" value="GLUTAMATE RACEMASE"/>
    <property type="match status" value="1"/>
</dbReference>
<sequence>MKTIGLLGGMSWESTALYYRIINEQVKDQLGGLHSARIAMVSVDFHDIEVLQKQGKWDEAAELLATSAQQVEKAGADFLLICTNTMHKVAPQIQAALSIPLIHLADATAQRIVAQGIKTVGLLGTNFTMEQDFYKGRLTDQHGLNVIVPSEPDRQIIHRIIYEELCLGDIKDSSRQQYLSIMNKMAASGAEAIIEGCTEITLLVQQQHTDILLFDTTAIHAEAAVTLALSQG</sequence>
<dbReference type="EC" id="5.1.1.13" evidence="3"/>
<dbReference type="GO" id="GO:0047689">
    <property type="term" value="F:aspartate racemase activity"/>
    <property type="evidence" value="ECO:0007669"/>
    <property type="project" value="UniProtKB-EC"/>
</dbReference>
<dbReference type="InterPro" id="IPR001920">
    <property type="entry name" value="Asp/Glu_race"/>
</dbReference>
<evidence type="ECO:0000313" key="3">
    <source>
        <dbReference type="EMBL" id="ASJ73914.1"/>
    </source>
</evidence>
<keyword evidence="2 3" id="KW-0413">Isomerase</keyword>